<gene>
    <name evidence="1" type="ORF">SAMN05421783_113145</name>
</gene>
<evidence type="ECO:0000313" key="1">
    <source>
        <dbReference type="EMBL" id="SDX07603.1"/>
    </source>
</evidence>
<sequence>MNDASEKKPGLLRRIGSSLSRRLVARVPDEVSCCEFDCRKTECAQGNWEECTVRLDYARRLRDGHCPDREQS</sequence>
<name>A0A1H2YQS8_THIRO</name>
<dbReference type="Proteomes" id="UP000198816">
    <property type="component" value="Unassembled WGS sequence"/>
</dbReference>
<dbReference type="AlphaFoldDB" id="A0A1H2YQS8"/>
<accession>A0A1H2YQS8</accession>
<dbReference type="STRING" id="1058.SAMN05421783_113145"/>
<organism evidence="1 2">
    <name type="scientific">Thiocapsa roseopersicina</name>
    <dbReference type="NCBI Taxonomy" id="1058"/>
    <lineage>
        <taxon>Bacteria</taxon>
        <taxon>Pseudomonadati</taxon>
        <taxon>Pseudomonadota</taxon>
        <taxon>Gammaproteobacteria</taxon>
        <taxon>Chromatiales</taxon>
        <taxon>Chromatiaceae</taxon>
        <taxon>Thiocapsa</taxon>
    </lineage>
</organism>
<evidence type="ECO:0000313" key="2">
    <source>
        <dbReference type="Proteomes" id="UP000198816"/>
    </source>
</evidence>
<dbReference type="EMBL" id="FNNZ01000013">
    <property type="protein sequence ID" value="SDX07603.1"/>
    <property type="molecule type" value="Genomic_DNA"/>
</dbReference>
<proteinExistence type="predicted"/>
<protein>
    <submittedName>
        <fullName evidence="1">Uncharacterized protein</fullName>
    </submittedName>
</protein>
<reference evidence="2" key="1">
    <citation type="submission" date="2016-10" db="EMBL/GenBank/DDBJ databases">
        <authorList>
            <person name="Varghese N."/>
            <person name="Submissions S."/>
        </authorList>
    </citation>
    <scope>NUCLEOTIDE SEQUENCE [LARGE SCALE GENOMIC DNA]</scope>
    <source>
        <strain evidence="2">DSM 217</strain>
    </source>
</reference>
<keyword evidence="2" id="KW-1185">Reference proteome</keyword>